<dbReference type="RefSeq" id="WP_318354481.1">
    <property type="nucleotide sequence ID" value="NZ_JAWQEV010000004.1"/>
</dbReference>
<accession>A0ABU4H7X6</accession>
<dbReference type="SUPFAM" id="SSF46689">
    <property type="entry name" value="Homeodomain-like"/>
    <property type="match status" value="1"/>
</dbReference>
<protein>
    <submittedName>
        <fullName evidence="4">TetR family transcriptional regulator</fullName>
    </submittedName>
</protein>
<dbReference type="Pfam" id="PF17940">
    <property type="entry name" value="TetR_C_31"/>
    <property type="match status" value="1"/>
</dbReference>
<sequence>MTSHRERVLEAAVDLLGTGGLRALTHTRVDERAGLPKGSTSNYFRTRAALVAGVSDWIVAQELASLRPAMAPRSPDELVFGLCALLDVITITNRKLTTARLVLFMEASHDAGLRAVLQRGRDALVGGVVSALAAMGASDPDAAARTLAACMEGLVLHRIARHDFSDPRPILETVIAGIFRPPAERQ</sequence>
<organism evidence="4 5">
    <name type="scientific">Microbacterium arthrosphaerae</name>
    <dbReference type="NCBI Taxonomy" id="792652"/>
    <lineage>
        <taxon>Bacteria</taxon>
        <taxon>Bacillati</taxon>
        <taxon>Actinomycetota</taxon>
        <taxon>Actinomycetes</taxon>
        <taxon>Micrococcales</taxon>
        <taxon>Microbacteriaceae</taxon>
        <taxon>Microbacterium</taxon>
    </lineage>
</organism>
<evidence type="ECO:0000259" key="3">
    <source>
        <dbReference type="PROSITE" id="PS50977"/>
    </source>
</evidence>
<keyword evidence="5" id="KW-1185">Reference proteome</keyword>
<dbReference type="Gene3D" id="1.10.357.10">
    <property type="entry name" value="Tetracycline Repressor, domain 2"/>
    <property type="match status" value="1"/>
</dbReference>
<evidence type="ECO:0000256" key="2">
    <source>
        <dbReference type="PROSITE-ProRule" id="PRU00335"/>
    </source>
</evidence>
<comment type="caution">
    <text evidence="4">The sequence shown here is derived from an EMBL/GenBank/DDBJ whole genome shotgun (WGS) entry which is preliminary data.</text>
</comment>
<dbReference type="PANTHER" id="PTHR30055">
    <property type="entry name" value="HTH-TYPE TRANSCRIPTIONAL REGULATOR RUTR"/>
    <property type="match status" value="1"/>
</dbReference>
<keyword evidence="1 2" id="KW-0238">DNA-binding</keyword>
<proteinExistence type="predicted"/>
<dbReference type="InterPro" id="IPR041583">
    <property type="entry name" value="TetR_C_31"/>
</dbReference>
<dbReference type="InterPro" id="IPR036271">
    <property type="entry name" value="Tet_transcr_reg_TetR-rel_C_sf"/>
</dbReference>
<dbReference type="PROSITE" id="PS50977">
    <property type="entry name" value="HTH_TETR_2"/>
    <property type="match status" value="1"/>
</dbReference>
<feature type="DNA-binding region" description="H-T-H motif" evidence="2">
    <location>
        <begin position="25"/>
        <end position="44"/>
    </location>
</feature>
<dbReference type="Pfam" id="PF00440">
    <property type="entry name" value="TetR_N"/>
    <property type="match status" value="1"/>
</dbReference>
<dbReference type="InterPro" id="IPR050109">
    <property type="entry name" value="HTH-type_TetR-like_transc_reg"/>
</dbReference>
<evidence type="ECO:0000313" key="5">
    <source>
        <dbReference type="Proteomes" id="UP001283109"/>
    </source>
</evidence>
<evidence type="ECO:0000313" key="4">
    <source>
        <dbReference type="EMBL" id="MDW4573994.1"/>
    </source>
</evidence>
<evidence type="ECO:0000256" key="1">
    <source>
        <dbReference type="ARBA" id="ARBA00023125"/>
    </source>
</evidence>
<dbReference type="InterPro" id="IPR009057">
    <property type="entry name" value="Homeodomain-like_sf"/>
</dbReference>
<dbReference type="InterPro" id="IPR001647">
    <property type="entry name" value="HTH_TetR"/>
</dbReference>
<dbReference type="SUPFAM" id="SSF48498">
    <property type="entry name" value="Tetracyclin repressor-like, C-terminal domain"/>
    <property type="match status" value="1"/>
</dbReference>
<gene>
    <name evidence="4" type="ORF">R8Z58_14530</name>
</gene>
<dbReference type="PANTHER" id="PTHR30055:SF226">
    <property type="entry name" value="HTH-TYPE TRANSCRIPTIONAL REGULATOR PKSA"/>
    <property type="match status" value="1"/>
</dbReference>
<name>A0ABU4H7X6_9MICO</name>
<reference evidence="4 5" key="1">
    <citation type="submission" date="2023-11" db="EMBL/GenBank/DDBJ databases">
        <title>Draft genome sequence of Microbacterium arthrosphaerae JCM 30492.</title>
        <authorList>
            <person name="Zhang G."/>
            <person name="Ding Y."/>
        </authorList>
    </citation>
    <scope>NUCLEOTIDE SEQUENCE [LARGE SCALE GENOMIC DNA]</scope>
    <source>
        <strain evidence="4 5">JCM 30492</strain>
    </source>
</reference>
<feature type="domain" description="HTH tetR-type" evidence="3">
    <location>
        <begin position="2"/>
        <end position="62"/>
    </location>
</feature>
<dbReference type="EMBL" id="JAWQEV010000004">
    <property type="protein sequence ID" value="MDW4573994.1"/>
    <property type="molecule type" value="Genomic_DNA"/>
</dbReference>
<dbReference type="Proteomes" id="UP001283109">
    <property type="component" value="Unassembled WGS sequence"/>
</dbReference>